<sequence>MTVEAFDAAAGLRRLLAEGGITEEGLQSLTGVSPDALRAFLSAGQSDTGLTTTPPAFSSEESMRLSILAAQLIEGMTIPDDERLTGILDSLMFELHLTAENIATLAGLDADDVHAARRDPRSVPAEKKYAIAIRVSYLLNAFTRAAK</sequence>
<protein>
    <submittedName>
        <fullName evidence="1">Uncharacterized protein</fullName>
    </submittedName>
</protein>
<dbReference type="Pfam" id="PF20317">
    <property type="entry name" value="HTH_60"/>
    <property type="match status" value="1"/>
</dbReference>
<proteinExistence type="predicted"/>
<gene>
    <name evidence="1" type="ORF">TZ00_07700</name>
</gene>
<dbReference type="InterPro" id="IPR046930">
    <property type="entry name" value="HTH_60"/>
</dbReference>
<dbReference type="RefSeq" id="WP_044440665.1">
    <property type="nucleotide sequence ID" value="NZ_JYFC01000003.1"/>
</dbReference>
<comment type="caution">
    <text evidence="1">The sequence shown here is derived from an EMBL/GenBank/DDBJ whole genome shotgun (WGS) entry which is preliminary data.</text>
</comment>
<keyword evidence="2" id="KW-1185">Reference proteome</keyword>
<accession>A0ABR5CFC1</accession>
<name>A0ABR5CFC1_9MICO</name>
<reference evidence="1 2" key="1">
    <citation type="journal article" date="2001" name="Int. J. Syst. Evol. Microbiol.">
        <title>Agreia bicolorata gen. nov., sp. nov., to accommodate actinobacteria isolated from narrow reed grass infected by the nematode Heteroanguina graminophila.</title>
        <authorList>
            <person name="Evtushenko L.I."/>
            <person name="Dorofeeva L.V."/>
            <person name="Dobrovolskaya T.G."/>
            <person name="Streshinskaya G.M."/>
            <person name="Subbotin S.A."/>
            <person name="Tiedje J.M."/>
        </authorList>
    </citation>
    <scope>NUCLEOTIDE SEQUENCE [LARGE SCALE GENOMIC DNA]</scope>
    <source>
        <strain evidence="1 2">VKM Ac-1804</strain>
    </source>
</reference>
<evidence type="ECO:0000313" key="1">
    <source>
        <dbReference type="EMBL" id="KJC64333.1"/>
    </source>
</evidence>
<evidence type="ECO:0000313" key="2">
    <source>
        <dbReference type="Proteomes" id="UP000032503"/>
    </source>
</evidence>
<dbReference type="EMBL" id="JYFC01000003">
    <property type="protein sequence ID" value="KJC64333.1"/>
    <property type="molecule type" value="Genomic_DNA"/>
</dbReference>
<dbReference type="Proteomes" id="UP000032503">
    <property type="component" value="Unassembled WGS sequence"/>
</dbReference>
<organism evidence="1 2">
    <name type="scientific">Agreia bicolorata</name>
    <dbReference type="NCBI Taxonomy" id="110935"/>
    <lineage>
        <taxon>Bacteria</taxon>
        <taxon>Bacillati</taxon>
        <taxon>Actinomycetota</taxon>
        <taxon>Actinomycetes</taxon>
        <taxon>Micrococcales</taxon>
        <taxon>Microbacteriaceae</taxon>
        <taxon>Agreia</taxon>
    </lineage>
</organism>